<evidence type="ECO:0000313" key="8">
    <source>
        <dbReference type="EMBL" id="ETX02471.1"/>
    </source>
</evidence>
<evidence type="ECO:0000313" key="9">
    <source>
        <dbReference type="Proteomes" id="UP000019141"/>
    </source>
</evidence>
<feature type="domain" description="Histidine kinase" evidence="5">
    <location>
        <begin position="172"/>
        <end position="396"/>
    </location>
</feature>
<accession>W4LXI9</accession>
<dbReference type="AlphaFoldDB" id="W4LXI9"/>
<dbReference type="InterPro" id="IPR003594">
    <property type="entry name" value="HATPase_dom"/>
</dbReference>
<evidence type="ECO:0000259" key="7">
    <source>
        <dbReference type="PROSITE" id="PS50112"/>
    </source>
</evidence>
<evidence type="ECO:0000256" key="1">
    <source>
        <dbReference type="ARBA" id="ARBA00000085"/>
    </source>
</evidence>
<name>W4LXI9_ENTF1</name>
<dbReference type="Proteomes" id="UP000019141">
    <property type="component" value="Unassembled WGS sequence"/>
</dbReference>
<dbReference type="InterPro" id="IPR036890">
    <property type="entry name" value="HATPase_C_sf"/>
</dbReference>
<dbReference type="EMBL" id="AZHW01000141">
    <property type="protein sequence ID" value="ETX02471.1"/>
    <property type="molecule type" value="Genomic_DNA"/>
</dbReference>
<dbReference type="Gene3D" id="3.30.450.20">
    <property type="entry name" value="PAS domain"/>
    <property type="match status" value="1"/>
</dbReference>
<feature type="domain" description="PAS" evidence="7">
    <location>
        <begin position="45"/>
        <end position="80"/>
    </location>
</feature>
<reference evidence="8 9" key="1">
    <citation type="journal article" date="2014" name="Nature">
        <title>An environmental bacterial taxon with a large and distinct metabolic repertoire.</title>
        <authorList>
            <person name="Wilson M.C."/>
            <person name="Mori T."/>
            <person name="Ruckert C."/>
            <person name="Uria A.R."/>
            <person name="Helf M.J."/>
            <person name="Takada K."/>
            <person name="Gernert C."/>
            <person name="Steffens U.A."/>
            <person name="Heycke N."/>
            <person name="Schmitt S."/>
            <person name="Rinke C."/>
            <person name="Helfrich E.J."/>
            <person name="Brachmann A.O."/>
            <person name="Gurgui C."/>
            <person name="Wakimoto T."/>
            <person name="Kracht M."/>
            <person name="Crusemann M."/>
            <person name="Hentschel U."/>
            <person name="Abe I."/>
            <person name="Matsunaga S."/>
            <person name="Kalinowski J."/>
            <person name="Takeyama H."/>
            <person name="Piel J."/>
        </authorList>
    </citation>
    <scope>NUCLEOTIDE SEQUENCE [LARGE SCALE GENOMIC DNA]</scope>
    <source>
        <strain evidence="9">TSY1</strain>
    </source>
</reference>
<dbReference type="Pfam" id="PF02518">
    <property type="entry name" value="HATPase_c"/>
    <property type="match status" value="1"/>
</dbReference>
<comment type="caution">
    <text evidence="8">The sequence shown here is derived from an EMBL/GenBank/DDBJ whole genome shotgun (WGS) entry which is preliminary data.</text>
</comment>
<dbReference type="PRINTS" id="PR00344">
    <property type="entry name" value="BCTRLSENSOR"/>
</dbReference>
<dbReference type="Pfam" id="PF00072">
    <property type="entry name" value="Response_reg"/>
    <property type="match status" value="1"/>
</dbReference>
<evidence type="ECO:0000256" key="3">
    <source>
        <dbReference type="ARBA" id="ARBA00022553"/>
    </source>
</evidence>
<dbReference type="GO" id="GO:0000155">
    <property type="term" value="F:phosphorelay sensor kinase activity"/>
    <property type="evidence" value="ECO:0007669"/>
    <property type="project" value="InterPro"/>
</dbReference>
<dbReference type="InterPro" id="IPR035965">
    <property type="entry name" value="PAS-like_dom_sf"/>
</dbReference>
<proteinExistence type="predicted"/>
<dbReference type="InterPro" id="IPR036097">
    <property type="entry name" value="HisK_dim/P_sf"/>
</dbReference>
<dbReference type="HOGENOM" id="CLU_507671_0_0_7"/>
<dbReference type="Pfam" id="PF00512">
    <property type="entry name" value="HisKA"/>
    <property type="match status" value="1"/>
</dbReference>
<dbReference type="SMART" id="SM00388">
    <property type="entry name" value="HisKA"/>
    <property type="match status" value="1"/>
</dbReference>
<dbReference type="Gene3D" id="1.10.287.130">
    <property type="match status" value="1"/>
</dbReference>
<dbReference type="InterPro" id="IPR000014">
    <property type="entry name" value="PAS"/>
</dbReference>
<dbReference type="SUPFAM" id="SSF47384">
    <property type="entry name" value="Homodimeric domain of signal transducing histidine kinase"/>
    <property type="match status" value="1"/>
</dbReference>
<dbReference type="PANTHER" id="PTHR43065:SF42">
    <property type="entry name" value="TWO-COMPONENT SENSOR PPRA"/>
    <property type="match status" value="1"/>
</dbReference>
<protein>
    <recommendedName>
        <fullName evidence="2">histidine kinase</fullName>
        <ecNumber evidence="2">2.7.13.3</ecNumber>
    </recommendedName>
</protein>
<dbReference type="InterPro" id="IPR011006">
    <property type="entry name" value="CheY-like_superfamily"/>
</dbReference>
<keyword evidence="9" id="KW-1185">Reference proteome</keyword>
<dbReference type="NCBIfam" id="TIGR00229">
    <property type="entry name" value="sensory_box"/>
    <property type="match status" value="1"/>
</dbReference>
<dbReference type="SUPFAM" id="SSF55785">
    <property type="entry name" value="PYP-like sensor domain (PAS domain)"/>
    <property type="match status" value="1"/>
</dbReference>
<dbReference type="PROSITE" id="PS50110">
    <property type="entry name" value="RESPONSE_REGULATORY"/>
    <property type="match status" value="1"/>
</dbReference>
<sequence length="536" mass="60096">GNLSYIMKDNLLRLVPAVERELGEAQERRLRRQAEQALRLTQFTVDRSADAAFWISQDARLFYVNEAACRSLGYTRNELLTMRVHDIDPGFPPAVWQAHWQQLRQQGSRTFESQHRARCGDVFPVEITVNYLTYEGQEYHCVFARDITERKSLEAQLRQAQKMEAIGTLAGGIAHDFNNILAAIMGFTELTQLMVRQESTVWQNLQQVQIASQRAKALVQQILAFSRQHSHERNPVPFHTIVQEVLRLLQASLPTTIVIDYQGIEQADVVLADSTQLHQVLMNICTNAEYAMREMGGTLELRLHTADIDIPLVTRRATLPPGAYVRLSIRDTGCGMGADVLERIFEPFYTTKPQSDGTGMGLAVVHGIMAEHHGAVTVESIVGKGSTFTLYLPRLTEFDSIYAGAGDTIVQGQARILFVDDEPSIVQTTPILLQHFGYEVTSNTRSREAIERFRSNPEYFDLVITDQTMPEITGKELASALRRIRPDIPIILCTGFSHMVSAESAQALGIDAFCLKPVTAQELAQTIQKILAQRAS</sequence>
<dbReference type="InterPro" id="IPR004358">
    <property type="entry name" value="Sig_transdc_His_kin-like_C"/>
</dbReference>
<feature type="domain" description="Response regulatory" evidence="6">
    <location>
        <begin position="415"/>
        <end position="531"/>
    </location>
</feature>
<keyword evidence="3 4" id="KW-0597">Phosphoprotein</keyword>
<comment type="catalytic activity">
    <reaction evidence="1">
        <text>ATP + protein L-histidine = ADP + protein N-phospho-L-histidine.</text>
        <dbReference type="EC" id="2.7.13.3"/>
    </reaction>
</comment>
<dbReference type="PANTHER" id="PTHR43065">
    <property type="entry name" value="SENSOR HISTIDINE KINASE"/>
    <property type="match status" value="1"/>
</dbReference>
<dbReference type="PROSITE" id="PS50112">
    <property type="entry name" value="PAS"/>
    <property type="match status" value="1"/>
</dbReference>
<dbReference type="SUPFAM" id="SSF55874">
    <property type="entry name" value="ATPase domain of HSP90 chaperone/DNA topoisomerase II/histidine kinase"/>
    <property type="match status" value="1"/>
</dbReference>
<feature type="modified residue" description="4-aspartylphosphate" evidence="4">
    <location>
        <position position="466"/>
    </location>
</feature>
<dbReference type="SUPFAM" id="SSF52172">
    <property type="entry name" value="CheY-like"/>
    <property type="match status" value="1"/>
</dbReference>
<dbReference type="Pfam" id="PF13426">
    <property type="entry name" value="PAS_9"/>
    <property type="match status" value="1"/>
</dbReference>
<dbReference type="Gene3D" id="3.40.50.2300">
    <property type="match status" value="1"/>
</dbReference>
<dbReference type="PROSITE" id="PS50109">
    <property type="entry name" value="HIS_KIN"/>
    <property type="match status" value="1"/>
</dbReference>
<dbReference type="InterPro" id="IPR003661">
    <property type="entry name" value="HisK_dim/P_dom"/>
</dbReference>
<dbReference type="SMART" id="SM00448">
    <property type="entry name" value="REC"/>
    <property type="match status" value="1"/>
</dbReference>
<dbReference type="InterPro" id="IPR005467">
    <property type="entry name" value="His_kinase_dom"/>
</dbReference>
<feature type="non-terminal residue" evidence="8">
    <location>
        <position position="1"/>
    </location>
</feature>
<evidence type="ECO:0000256" key="4">
    <source>
        <dbReference type="PROSITE-ProRule" id="PRU00169"/>
    </source>
</evidence>
<gene>
    <name evidence="8" type="ORF">ETSY1_03490</name>
</gene>
<dbReference type="InterPro" id="IPR001789">
    <property type="entry name" value="Sig_transdc_resp-reg_receiver"/>
</dbReference>
<evidence type="ECO:0000259" key="6">
    <source>
        <dbReference type="PROSITE" id="PS50110"/>
    </source>
</evidence>
<organism evidence="8 9">
    <name type="scientific">Entotheonella factor</name>
    <dbReference type="NCBI Taxonomy" id="1429438"/>
    <lineage>
        <taxon>Bacteria</taxon>
        <taxon>Pseudomonadati</taxon>
        <taxon>Nitrospinota/Tectimicrobiota group</taxon>
        <taxon>Candidatus Tectimicrobiota</taxon>
        <taxon>Candidatus Entotheonellia</taxon>
        <taxon>Candidatus Entotheonellales</taxon>
        <taxon>Candidatus Entotheonellaceae</taxon>
        <taxon>Candidatus Entotheonella</taxon>
    </lineage>
</organism>
<dbReference type="Gene3D" id="3.30.565.10">
    <property type="entry name" value="Histidine kinase-like ATPase, C-terminal domain"/>
    <property type="match status" value="1"/>
</dbReference>
<dbReference type="CDD" id="cd00156">
    <property type="entry name" value="REC"/>
    <property type="match status" value="1"/>
</dbReference>
<dbReference type="EC" id="2.7.13.3" evidence="2"/>
<dbReference type="SMART" id="SM00387">
    <property type="entry name" value="HATPase_c"/>
    <property type="match status" value="1"/>
</dbReference>
<evidence type="ECO:0000259" key="5">
    <source>
        <dbReference type="PROSITE" id="PS50109"/>
    </source>
</evidence>
<dbReference type="CDD" id="cd00082">
    <property type="entry name" value="HisKA"/>
    <property type="match status" value="1"/>
</dbReference>
<dbReference type="CDD" id="cd00130">
    <property type="entry name" value="PAS"/>
    <property type="match status" value="1"/>
</dbReference>
<evidence type="ECO:0000256" key="2">
    <source>
        <dbReference type="ARBA" id="ARBA00012438"/>
    </source>
</evidence>